<dbReference type="RefSeq" id="XP_024347973.1">
    <property type="nucleotide sequence ID" value="XM_024497604.1"/>
</dbReference>
<dbReference type="EMBL" id="APAU02000104">
    <property type="protein sequence ID" value="EUB56777.1"/>
    <property type="molecule type" value="Genomic_DNA"/>
</dbReference>
<dbReference type="Proteomes" id="UP000019149">
    <property type="component" value="Unassembled WGS sequence"/>
</dbReference>
<evidence type="ECO:0000313" key="2">
    <source>
        <dbReference type="Proteomes" id="UP000019149"/>
    </source>
</evidence>
<gene>
    <name evidence="1" type="ORF">EGR_08355</name>
</gene>
<reference evidence="1 2" key="1">
    <citation type="journal article" date="2013" name="Nat. Genet.">
        <title>The genome of the hydatid tapeworm Echinococcus granulosus.</title>
        <authorList>
            <person name="Zheng H."/>
            <person name="Zhang W."/>
            <person name="Zhang L."/>
            <person name="Zhang Z."/>
            <person name="Li J."/>
            <person name="Lu G."/>
            <person name="Zhu Y."/>
            <person name="Wang Y."/>
            <person name="Huang Y."/>
            <person name="Liu J."/>
            <person name="Kang H."/>
            <person name="Chen J."/>
            <person name="Wang L."/>
            <person name="Chen A."/>
            <person name="Yu S."/>
            <person name="Gao Z."/>
            <person name="Jin L."/>
            <person name="Gu W."/>
            <person name="Wang Z."/>
            <person name="Zhao L."/>
            <person name="Shi B."/>
            <person name="Wen H."/>
            <person name="Lin R."/>
            <person name="Jones M.K."/>
            <person name="Brejova B."/>
            <person name="Vinar T."/>
            <person name="Zhao G."/>
            <person name="McManus D.P."/>
            <person name="Chen Z."/>
            <person name="Zhou Y."/>
            <person name="Wang S."/>
        </authorList>
    </citation>
    <scope>NUCLEOTIDE SEQUENCE [LARGE SCALE GENOMIC DNA]</scope>
</reference>
<dbReference type="CTD" id="36344070"/>
<accession>W6UF54</accession>
<evidence type="ECO:0000313" key="1">
    <source>
        <dbReference type="EMBL" id="EUB56777.1"/>
    </source>
</evidence>
<dbReference type="AlphaFoldDB" id="W6UF54"/>
<proteinExistence type="predicted"/>
<keyword evidence="2" id="KW-1185">Reference proteome</keyword>
<dbReference type="KEGG" id="egl:EGR_08355"/>
<sequence length="98" mass="11142">MLYLGKQLGQSPQNLLPSYFAFRKSNVAIKYIGLIKVCMHLSTPFPNNFISKTYFCMGCLKKTFKCKFLRGQGGTVNSLDMAPYNNRALCINHHSEEN</sequence>
<dbReference type="GeneID" id="36344070"/>
<organism evidence="1 2">
    <name type="scientific">Echinococcus granulosus</name>
    <name type="common">Hydatid tapeworm</name>
    <dbReference type="NCBI Taxonomy" id="6210"/>
    <lineage>
        <taxon>Eukaryota</taxon>
        <taxon>Metazoa</taxon>
        <taxon>Spiralia</taxon>
        <taxon>Lophotrochozoa</taxon>
        <taxon>Platyhelminthes</taxon>
        <taxon>Cestoda</taxon>
        <taxon>Eucestoda</taxon>
        <taxon>Cyclophyllidea</taxon>
        <taxon>Taeniidae</taxon>
        <taxon>Echinococcus</taxon>
        <taxon>Echinococcus granulosus group</taxon>
    </lineage>
</organism>
<comment type="caution">
    <text evidence="1">The sequence shown here is derived from an EMBL/GenBank/DDBJ whole genome shotgun (WGS) entry which is preliminary data.</text>
</comment>
<name>W6UF54_ECHGR</name>
<protein>
    <submittedName>
        <fullName evidence="1">Uncharacterized protein</fullName>
    </submittedName>
</protein>